<dbReference type="SUPFAM" id="SSF50978">
    <property type="entry name" value="WD40 repeat-like"/>
    <property type="match status" value="2"/>
</dbReference>
<dbReference type="InterPro" id="IPR015943">
    <property type="entry name" value="WD40/YVTN_repeat-like_dom_sf"/>
</dbReference>
<feature type="region of interest" description="Disordered" evidence="17">
    <location>
        <begin position="512"/>
        <end position="546"/>
    </location>
</feature>
<reference evidence="18" key="1">
    <citation type="submission" date="2021-06" db="EMBL/GenBank/DDBJ databases">
        <title>Candida auris outbreak in lebanese hospital.</title>
        <authorList>
            <person name="Finianos M."/>
        </authorList>
    </citation>
    <scope>NUCLEOTIDE SEQUENCE</scope>
    <source>
        <strain evidence="18">CA7LBN</strain>
    </source>
</reference>
<evidence type="ECO:0000256" key="12">
    <source>
        <dbReference type="ARBA" id="ARBA00023136"/>
    </source>
</evidence>
<dbReference type="Gene3D" id="2.130.10.10">
    <property type="entry name" value="YVTN repeat-like/Quinoprotein amine dehydrogenase"/>
    <property type="match status" value="4"/>
</dbReference>
<keyword evidence="9 16" id="KW-0853">WD repeat</keyword>
<dbReference type="AlphaFoldDB" id="A0A8F3AGX7"/>
<evidence type="ECO:0000256" key="11">
    <source>
        <dbReference type="ARBA" id="ARBA00022737"/>
    </source>
</evidence>
<dbReference type="InterPro" id="IPR019775">
    <property type="entry name" value="WD40_repeat_CS"/>
</dbReference>
<evidence type="ECO:0000256" key="10">
    <source>
        <dbReference type="ARBA" id="ARBA00022694"/>
    </source>
</evidence>
<gene>
    <name evidence="18" type="ORF">CA7LBN_003043</name>
</gene>
<evidence type="ECO:0000256" key="7">
    <source>
        <dbReference type="ARBA" id="ARBA00020267"/>
    </source>
</evidence>
<dbReference type="GO" id="GO:0002098">
    <property type="term" value="P:tRNA wobble uridine modification"/>
    <property type="evidence" value="ECO:0007669"/>
    <property type="project" value="InterPro"/>
</dbReference>
<dbReference type="PANTHER" id="PTHR44111:SF1">
    <property type="entry name" value="ELONGATOR COMPLEX PROTEIN 2"/>
    <property type="match status" value="1"/>
</dbReference>
<dbReference type="PROSITE" id="PS50294">
    <property type="entry name" value="WD_REPEATS_REGION"/>
    <property type="match status" value="4"/>
</dbReference>
<keyword evidence="13" id="KW-0168">Coated pit</keyword>
<organism evidence="18">
    <name type="scientific">Candidozyma auris</name>
    <name type="common">Yeast</name>
    <name type="synonym">Candida auris</name>
    <dbReference type="NCBI Taxonomy" id="498019"/>
    <lineage>
        <taxon>Eukaryota</taxon>
        <taxon>Fungi</taxon>
        <taxon>Dikarya</taxon>
        <taxon>Ascomycota</taxon>
        <taxon>Saccharomycotina</taxon>
        <taxon>Pichiomycetes</taxon>
        <taxon>Metschnikowiaceae</taxon>
        <taxon>Candidozyma</taxon>
    </lineage>
</organism>
<keyword evidence="11" id="KW-0677">Repeat</keyword>
<evidence type="ECO:0000256" key="5">
    <source>
        <dbReference type="ARBA" id="ARBA00005263"/>
    </source>
</evidence>
<evidence type="ECO:0000256" key="9">
    <source>
        <dbReference type="ARBA" id="ARBA00022574"/>
    </source>
</evidence>
<feature type="repeat" description="WD" evidence="16">
    <location>
        <begin position="660"/>
        <end position="695"/>
    </location>
</feature>
<dbReference type="PANTHER" id="PTHR44111">
    <property type="entry name" value="ELONGATOR COMPLEX PROTEIN 2"/>
    <property type="match status" value="1"/>
</dbReference>
<proteinExistence type="inferred from homology"/>
<keyword evidence="12" id="KW-0472">Membrane</keyword>
<dbReference type="InterPro" id="IPR000996">
    <property type="entry name" value="Clathrin_L-chain"/>
</dbReference>
<dbReference type="GO" id="GO:0005634">
    <property type="term" value="C:nucleus"/>
    <property type="evidence" value="ECO:0007669"/>
    <property type="project" value="UniProtKB-SubCell"/>
</dbReference>
<comment type="similarity">
    <text evidence="6">Belongs to the WD repeat ELP2 family.</text>
</comment>
<dbReference type="GO" id="GO:0030130">
    <property type="term" value="C:clathrin coat of trans-Golgi network vesicle"/>
    <property type="evidence" value="ECO:0007669"/>
    <property type="project" value="InterPro"/>
</dbReference>
<dbReference type="GO" id="GO:0006886">
    <property type="term" value="P:intracellular protein transport"/>
    <property type="evidence" value="ECO:0007669"/>
    <property type="project" value="InterPro"/>
</dbReference>
<evidence type="ECO:0000256" key="8">
    <source>
        <dbReference type="ARBA" id="ARBA00022490"/>
    </source>
</evidence>
<evidence type="ECO:0000256" key="3">
    <source>
        <dbReference type="ARBA" id="ARBA00004277"/>
    </source>
</evidence>
<evidence type="ECO:0000256" key="17">
    <source>
        <dbReference type="SAM" id="MobiDB-lite"/>
    </source>
</evidence>
<dbReference type="GO" id="GO:0005198">
    <property type="term" value="F:structural molecule activity"/>
    <property type="evidence" value="ECO:0007669"/>
    <property type="project" value="InterPro"/>
</dbReference>
<feature type="repeat" description="WD" evidence="16">
    <location>
        <begin position="190"/>
        <end position="233"/>
    </location>
</feature>
<dbReference type="Pfam" id="PF01086">
    <property type="entry name" value="Clathrin_lg_ch"/>
    <property type="match status" value="1"/>
</dbReference>
<dbReference type="GO" id="GO:0016192">
    <property type="term" value="P:vesicle-mediated transport"/>
    <property type="evidence" value="ECO:0007669"/>
    <property type="project" value="InterPro"/>
</dbReference>
<dbReference type="InterPro" id="IPR001680">
    <property type="entry name" value="WD40_rpt"/>
</dbReference>
<dbReference type="SMART" id="SM00320">
    <property type="entry name" value="WD40"/>
    <property type="match status" value="10"/>
</dbReference>
<feature type="repeat" description="WD" evidence="16">
    <location>
        <begin position="55"/>
        <end position="87"/>
    </location>
</feature>
<evidence type="ECO:0000256" key="1">
    <source>
        <dbReference type="ARBA" id="ARBA00004123"/>
    </source>
</evidence>
<comment type="subcellular location">
    <subcellularLocation>
        <location evidence="2">Cytoplasmic vesicle membrane</location>
        <topology evidence="2">Peripheral membrane protein</topology>
        <orientation evidence="2">Cytoplasmic side</orientation>
    </subcellularLocation>
    <subcellularLocation>
        <location evidence="3">Membrane</location>
        <location evidence="3">Coated pit</location>
        <topology evidence="3">Peripheral membrane protein</topology>
        <orientation evidence="3">Cytoplasmic side</orientation>
    </subcellularLocation>
    <subcellularLocation>
        <location evidence="1">Nucleus</location>
    </subcellularLocation>
</comment>
<dbReference type="PROSITE" id="PS50082">
    <property type="entry name" value="WD_REPEATS_2"/>
    <property type="match status" value="4"/>
</dbReference>
<dbReference type="Proteomes" id="UP000825438">
    <property type="component" value="Chromosome III"/>
</dbReference>
<evidence type="ECO:0000256" key="14">
    <source>
        <dbReference type="ARBA" id="ARBA00023242"/>
    </source>
</evidence>
<evidence type="ECO:0000256" key="13">
    <source>
        <dbReference type="ARBA" id="ARBA00023176"/>
    </source>
</evidence>
<evidence type="ECO:0000313" key="18">
    <source>
        <dbReference type="EMBL" id="QWW24209.1"/>
    </source>
</evidence>
<name>A0A8F3AGX7_CANAR</name>
<dbReference type="InterPro" id="IPR036322">
    <property type="entry name" value="WD40_repeat_dom_sf"/>
</dbReference>
<keyword evidence="8" id="KW-0963">Cytoplasm</keyword>
<evidence type="ECO:0000256" key="4">
    <source>
        <dbReference type="ARBA" id="ARBA00005043"/>
    </source>
</evidence>
<sequence>MTASGAVDEVGIFIGANRQAHVFDYKDNLVAYGAYTTVALWNPFSIDKKGVYRTLVKHTKEVTCVRFIPGTDLLVSAGEDGEINVWKKSGDTYNLIQTLVEEDVSITCISVFDEHYFVTGNTRGEVTVYKIEDTRISLAYRYKVKFNFFALTLCLQKIDTAYLLLIGGTGTSLFVYTFTPTEGPKLQASVPGHEDWIKALAIAKDGEDYLLASGAQDRYIRLWRLKLNDNIDNSDEDENKLVLLTNKQHKFGIGENKAALSFDALIMGHDDWVSGLQWHPSCSSQSSQRKLQLLSSTADTALMIWEMDEDSGIWVCSSRLGEMSIKGASTATGSSGGFWSCLWIYNEKASEQLILANGKTGAIRAYRSTDEENKVWSSVLGVTGPIKEVNDAVWSRDGSFLFATSLDQTTRLYAPWVKHRSQASEQEVTWHEFARPQIHGYDMICLDHISQTKFVSGGDEKVLRVFEMTQSISDLLHKFCDVTLKSSEFESLPEAAALPVLGLSNKAANEQLEAGEAQQREEDYEENQAEGNSSKADPLADLEGPPLEDHLQRHTLFPEIEKLYGHGYEISCCATSPSGRLIASACRSNNAKHAVVRVFDVNADYKLSEQSLDGHSLTITSLEFSQDGTYLVAVSRDRQLSLWRVSDEEKAEIELVKFQEKAHSRIVWDCSWAPTCDYGSFFVTASRDKSIKLWKANDNGAELLTTSKTTEPVTSVACLQSSLVGNRLLVAAGQESGTICIYAADLNSKNPTFVQALTFDKSLLPASKFTMADKYPEIDVEANDQELGGDFLSRESELLGDEFKTDQDKEVLEESDGDAEINNFKEQFPEVEDAVDAAPQETQAADDDDDEFEGFDSAPSATRDMSESEPLKAWKERRELEIEERERANSKKKEEIIQKAQQSIDDFYDNYNNKREQHAKEVLKEQEEFLEKRDKFLTRGTLWDRVNELVTEVGEIPDEGRDKTRFKGLLNKLKGKENVPGAGGYTAQ</sequence>
<feature type="compositionally biased region" description="Acidic residues" evidence="17">
    <location>
        <begin position="844"/>
        <end position="854"/>
    </location>
</feature>
<dbReference type="GO" id="GO:0030132">
    <property type="term" value="C:clathrin coat of coated pit"/>
    <property type="evidence" value="ECO:0007669"/>
    <property type="project" value="InterPro"/>
</dbReference>
<dbReference type="PROSITE" id="PS00678">
    <property type="entry name" value="WD_REPEATS_1"/>
    <property type="match status" value="1"/>
</dbReference>
<comment type="pathway">
    <text evidence="4">tRNA modification; 5-methoxycarbonylmethyl-2-thiouridine-tRNA biosynthesis.</text>
</comment>
<evidence type="ECO:0000256" key="6">
    <source>
        <dbReference type="ARBA" id="ARBA00005881"/>
    </source>
</evidence>
<dbReference type="UniPathway" id="UPA00988"/>
<keyword evidence="15" id="KW-0968">Cytoplasmic vesicle</keyword>
<dbReference type="Pfam" id="PF00400">
    <property type="entry name" value="WD40"/>
    <property type="match status" value="6"/>
</dbReference>
<feature type="region of interest" description="Disordered" evidence="17">
    <location>
        <begin position="836"/>
        <end position="872"/>
    </location>
</feature>
<evidence type="ECO:0000256" key="16">
    <source>
        <dbReference type="PROSITE-ProRule" id="PRU00221"/>
    </source>
</evidence>
<dbReference type="InterPro" id="IPR037289">
    <property type="entry name" value="Elp2"/>
</dbReference>
<dbReference type="EMBL" id="CP076751">
    <property type="protein sequence ID" value="QWW24209.1"/>
    <property type="molecule type" value="Genomic_DNA"/>
</dbReference>
<keyword evidence="14" id="KW-0539">Nucleus</keyword>
<evidence type="ECO:0000256" key="2">
    <source>
        <dbReference type="ARBA" id="ARBA00004180"/>
    </source>
</evidence>
<feature type="repeat" description="WD" evidence="16">
    <location>
        <begin position="612"/>
        <end position="653"/>
    </location>
</feature>
<evidence type="ECO:0000256" key="15">
    <source>
        <dbReference type="ARBA" id="ARBA00023329"/>
    </source>
</evidence>
<keyword evidence="10" id="KW-0819">tRNA processing</keyword>
<protein>
    <recommendedName>
        <fullName evidence="7">Elongator complex protein 2</fullName>
    </recommendedName>
</protein>
<comment type="similarity">
    <text evidence="5">Belongs to the clathrin light chain family.</text>
</comment>
<dbReference type="FunFam" id="2.130.10.10:FF:000400">
    <property type="entry name" value="Elongator acetyltransferase complex subunit 2"/>
    <property type="match status" value="1"/>
</dbReference>
<dbReference type="GO" id="GO:0033588">
    <property type="term" value="C:elongator holoenzyme complex"/>
    <property type="evidence" value="ECO:0007669"/>
    <property type="project" value="InterPro"/>
</dbReference>
<accession>A0A8F3AGX7</accession>